<sequence>MKLGFAGLGRMGRPMAANLIAAAFEVTLWNRSPDKAVGLGVAVADSPRALSDSADVIVTMLADDAASETVHFGPDGLFAGGASVFLEMGTVSPDHIAALARATDAQVIDAPVSGSTPQAETGTLKIMVGANEDEIAPLRPVLDAMGDKIDVMGGQGQAAVMKLAVNMLIHAMNQTLAEALALTDAAGLDRERAFDVIAGSAAGAPMLGYRRGLYLDETAHDVTFALSLARKDLDIATALADRLGVAMPQAQVNRHRLAEAESHGFGDRDMAAIVPHERGER</sequence>
<reference evidence="6 7" key="1">
    <citation type="submission" date="2019-03" db="EMBL/GenBank/DDBJ databases">
        <title>Primorskyibacter sp. SS33 isolated from sediments.</title>
        <authorList>
            <person name="Xunke S."/>
        </authorList>
    </citation>
    <scope>NUCLEOTIDE SEQUENCE [LARGE SCALE GENOMIC DNA]</scope>
    <source>
        <strain evidence="6 7">SS33</strain>
    </source>
</reference>
<evidence type="ECO:0000256" key="3">
    <source>
        <dbReference type="PIRSR" id="PIRSR000103-1"/>
    </source>
</evidence>
<dbReference type="GO" id="GO:0016491">
    <property type="term" value="F:oxidoreductase activity"/>
    <property type="evidence" value="ECO:0007669"/>
    <property type="project" value="UniProtKB-KW"/>
</dbReference>
<dbReference type="PANTHER" id="PTHR43580:SF2">
    <property type="entry name" value="CYTOKINE-LIKE NUCLEAR FACTOR N-PAC"/>
    <property type="match status" value="1"/>
</dbReference>
<name>A0A4R6A2D2_9RHOB</name>
<evidence type="ECO:0000313" key="6">
    <source>
        <dbReference type="EMBL" id="TDL77720.1"/>
    </source>
</evidence>
<dbReference type="InterPro" id="IPR008927">
    <property type="entry name" value="6-PGluconate_DH-like_C_sf"/>
</dbReference>
<comment type="caution">
    <text evidence="6">The sequence shown here is derived from an EMBL/GenBank/DDBJ whole genome shotgun (WGS) entry which is preliminary data.</text>
</comment>
<keyword evidence="1" id="KW-0560">Oxidoreductase</keyword>
<keyword evidence="7" id="KW-1185">Reference proteome</keyword>
<organism evidence="6 7">
    <name type="scientific">Palleronia sediminis</name>
    <dbReference type="NCBI Taxonomy" id="2547833"/>
    <lineage>
        <taxon>Bacteria</taxon>
        <taxon>Pseudomonadati</taxon>
        <taxon>Pseudomonadota</taxon>
        <taxon>Alphaproteobacteria</taxon>
        <taxon>Rhodobacterales</taxon>
        <taxon>Roseobacteraceae</taxon>
        <taxon>Palleronia</taxon>
    </lineage>
</organism>
<dbReference type="InterPro" id="IPR006115">
    <property type="entry name" value="6PGDH_NADP-bd"/>
</dbReference>
<evidence type="ECO:0000313" key="7">
    <source>
        <dbReference type="Proteomes" id="UP000295701"/>
    </source>
</evidence>
<gene>
    <name evidence="6" type="ORF">E2L08_13120</name>
</gene>
<dbReference type="InterPro" id="IPR013328">
    <property type="entry name" value="6PGD_dom2"/>
</dbReference>
<dbReference type="Proteomes" id="UP000295701">
    <property type="component" value="Unassembled WGS sequence"/>
</dbReference>
<dbReference type="EMBL" id="SNAA01000015">
    <property type="protein sequence ID" value="TDL77720.1"/>
    <property type="molecule type" value="Genomic_DNA"/>
</dbReference>
<feature type="active site" evidence="3">
    <location>
        <position position="162"/>
    </location>
</feature>
<feature type="domain" description="6-phosphogluconate dehydrogenase NADP-binding" evidence="4">
    <location>
        <begin position="2"/>
        <end position="153"/>
    </location>
</feature>
<feature type="domain" description="3-hydroxyisobutyrate dehydrogenase-like NAD-binding" evidence="5">
    <location>
        <begin position="156"/>
        <end position="274"/>
    </location>
</feature>
<accession>A0A4R6A2D2</accession>
<dbReference type="GO" id="GO:0051287">
    <property type="term" value="F:NAD binding"/>
    <property type="evidence" value="ECO:0007669"/>
    <property type="project" value="InterPro"/>
</dbReference>
<dbReference type="InterPro" id="IPR036291">
    <property type="entry name" value="NAD(P)-bd_dom_sf"/>
</dbReference>
<keyword evidence="2" id="KW-0520">NAD</keyword>
<dbReference type="SUPFAM" id="SSF48179">
    <property type="entry name" value="6-phosphogluconate dehydrogenase C-terminal domain-like"/>
    <property type="match status" value="1"/>
</dbReference>
<dbReference type="InterPro" id="IPR051265">
    <property type="entry name" value="HIBADH-related_NP60_sf"/>
</dbReference>
<evidence type="ECO:0000259" key="5">
    <source>
        <dbReference type="Pfam" id="PF14833"/>
    </source>
</evidence>
<dbReference type="RefSeq" id="WP_133397546.1">
    <property type="nucleotide sequence ID" value="NZ_SNAA01000015.1"/>
</dbReference>
<dbReference type="AlphaFoldDB" id="A0A4R6A2D2"/>
<dbReference type="Gene3D" id="1.10.1040.10">
    <property type="entry name" value="N-(1-d-carboxylethyl)-l-norvaline Dehydrogenase, domain 2"/>
    <property type="match status" value="1"/>
</dbReference>
<dbReference type="PANTHER" id="PTHR43580">
    <property type="entry name" value="OXIDOREDUCTASE GLYR1-RELATED"/>
    <property type="match status" value="1"/>
</dbReference>
<dbReference type="SUPFAM" id="SSF51735">
    <property type="entry name" value="NAD(P)-binding Rossmann-fold domains"/>
    <property type="match status" value="1"/>
</dbReference>
<dbReference type="InterPro" id="IPR015815">
    <property type="entry name" value="HIBADH-related"/>
</dbReference>
<evidence type="ECO:0000256" key="1">
    <source>
        <dbReference type="ARBA" id="ARBA00023002"/>
    </source>
</evidence>
<dbReference type="Pfam" id="PF14833">
    <property type="entry name" value="NAD_binding_11"/>
    <property type="match status" value="1"/>
</dbReference>
<evidence type="ECO:0000259" key="4">
    <source>
        <dbReference type="Pfam" id="PF03446"/>
    </source>
</evidence>
<dbReference type="OrthoDB" id="9812907at2"/>
<protein>
    <submittedName>
        <fullName evidence="6">NAD(P)-dependent oxidoreductase</fullName>
    </submittedName>
</protein>
<dbReference type="Pfam" id="PF03446">
    <property type="entry name" value="NAD_binding_2"/>
    <property type="match status" value="1"/>
</dbReference>
<dbReference type="Gene3D" id="3.40.50.720">
    <property type="entry name" value="NAD(P)-binding Rossmann-like Domain"/>
    <property type="match status" value="1"/>
</dbReference>
<dbReference type="PIRSF" id="PIRSF000103">
    <property type="entry name" value="HIBADH"/>
    <property type="match status" value="1"/>
</dbReference>
<proteinExistence type="predicted"/>
<evidence type="ECO:0000256" key="2">
    <source>
        <dbReference type="ARBA" id="ARBA00023027"/>
    </source>
</evidence>
<dbReference type="GO" id="GO:0050661">
    <property type="term" value="F:NADP binding"/>
    <property type="evidence" value="ECO:0007669"/>
    <property type="project" value="InterPro"/>
</dbReference>
<dbReference type="InterPro" id="IPR029154">
    <property type="entry name" value="HIBADH-like_NADP-bd"/>
</dbReference>